<protein>
    <submittedName>
        <fullName evidence="2">Uncharacterized protein</fullName>
    </submittedName>
</protein>
<accession>A0A0F9CBT5</accession>
<sequence>MRIRTRNHLIKFIEDHPPSPGILKAVMHTNINLGGFWKLPVKQMGGWIVQVVTPLTRQTHHVVVQPDDRTKLGYRIWLLLDPIPWEYYDGDNSRNPLYQGDCPIYYKDRKEHAKTKNKRSNKTRPSTTITTRPDRSTPQKGDHS</sequence>
<feature type="compositionally biased region" description="Basic and acidic residues" evidence="1">
    <location>
        <begin position="132"/>
        <end position="144"/>
    </location>
</feature>
<reference evidence="2" key="1">
    <citation type="journal article" date="2015" name="Nature">
        <title>Complex archaea that bridge the gap between prokaryotes and eukaryotes.</title>
        <authorList>
            <person name="Spang A."/>
            <person name="Saw J.H."/>
            <person name="Jorgensen S.L."/>
            <person name="Zaremba-Niedzwiedzka K."/>
            <person name="Martijn J."/>
            <person name="Lind A.E."/>
            <person name="van Eijk R."/>
            <person name="Schleper C."/>
            <person name="Guy L."/>
            <person name="Ettema T.J."/>
        </authorList>
    </citation>
    <scope>NUCLEOTIDE SEQUENCE</scope>
</reference>
<gene>
    <name evidence="2" type="ORF">LCGC14_2629050</name>
</gene>
<organism evidence="2">
    <name type="scientific">marine sediment metagenome</name>
    <dbReference type="NCBI Taxonomy" id="412755"/>
    <lineage>
        <taxon>unclassified sequences</taxon>
        <taxon>metagenomes</taxon>
        <taxon>ecological metagenomes</taxon>
    </lineage>
</organism>
<evidence type="ECO:0000313" key="2">
    <source>
        <dbReference type="EMBL" id="KKK99856.1"/>
    </source>
</evidence>
<feature type="compositionally biased region" description="Basic residues" evidence="1">
    <location>
        <begin position="112"/>
        <end position="122"/>
    </location>
</feature>
<evidence type="ECO:0000256" key="1">
    <source>
        <dbReference type="SAM" id="MobiDB-lite"/>
    </source>
</evidence>
<proteinExistence type="predicted"/>
<comment type="caution">
    <text evidence="2">The sequence shown here is derived from an EMBL/GenBank/DDBJ whole genome shotgun (WGS) entry which is preliminary data.</text>
</comment>
<dbReference type="AlphaFoldDB" id="A0A0F9CBT5"/>
<dbReference type="EMBL" id="LAZR01045047">
    <property type="protein sequence ID" value="KKK99856.1"/>
    <property type="molecule type" value="Genomic_DNA"/>
</dbReference>
<feature type="region of interest" description="Disordered" evidence="1">
    <location>
        <begin position="109"/>
        <end position="144"/>
    </location>
</feature>
<name>A0A0F9CBT5_9ZZZZ</name>